<feature type="site" description="Increases basicity of active site His" evidence="1">
    <location>
        <position position="146"/>
    </location>
</feature>
<evidence type="ECO:0000259" key="3">
    <source>
        <dbReference type="Pfam" id="PF17836"/>
    </source>
</evidence>
<dbReference type="SUPFAM" id="SSF51161">
    <property type="entry name" value="Trimeric LpxA-like enzymes"/>
    <property type="match status" value="1"/>
</dbReference>
<dbReference type="EMBL" id="JXRR01000021">
    <property type="protein sequence ID" value="KIL43743.1"/>
    <property type="molecule type" value="Genomic_DNA"/>
</dbReference>
<reference evidence="4 5" key="1">
    <citation type="submission" date="2015-01" db="EMBL/GenBank/DDBJ databases">
        <title>Jeotgalibacillus campisalis genome sequencing.</title>
        <authorList>
            <person name="Goh K.M."/>
            <person name="Chan K.-G."/>
            <person name="Yaakop A.S."/>
            <person name="Ee R."/>
            <person name="Gan H.M."/>
            <person name="Chan C.S."/>
        </authorList>
    </citation>
    <scope>NUCLEOTIDE SEQUENCE [LARGE SCALE GENOMIC DNA]</scope>
    <source>
        <strain evidence="4 5">SF-57</strain>
    </source>
</reference>
<dbReference type="OrthoDB" id="9794407at2"/>
<dbReference type="Pfam" id="PF00132">
    <property type="entry name" value="Hexapep"/>
    <property type="match status" value="1"/>
</dbReference>
<dbReference type="NCBIfam" id="TIGR03570">
    <property type="entry name" value="NeuD_NnaD"/>
    <property type="match status" value="1"/>
</dbReference>
<keyword evidence="5" id="KW-1185">Reference proteome</keyword>
<dbReference type="InterPro" id="IPR050179">
    <property type="entry name" value="Trans_hexapeptide_repeat"/>
</dbReference>
<dbReference type="InterPro" id="IPR001451">
    <property type="entry name" value="Hexapep"/>
</dbReference>
<dbReference type="InterPro" id="IPR041561">
    <property type="entry name" value="PglD_N"/>
</dbReference>
<dbReference type="PATRIC" id="fig|220754.4.peg.3276"/>
<dbReference type="Pfam" id="PF17836">
    <property type="entry name" value="PglD_N"/>
    <property type="match status" value="1"/>
</dbReference>
<sequence>MKGRDGVGKNLIIIGCGGHSKVIVDIIEHMPQFRILGLIDDDPVRPSHFQGYPVLGDTASIKTIKEPVFGGIIGIGDNWSRKKVADVIKKSNPNFPFITIIHPTAYVSPRCHIGAGTAIMAGAIINSDVSIGEHCIVNTLGSVAHDCVIGDYSSVGPGAHLGGNVVIGDNSAVSLGARILHGRTIGDHTVVGAGATVTKDFGDLGVVYGAPAKWIRPRLQEETYL</sequence>
<dbReference type="Gene3D" id="3.40.50.20">
    <property type="match status" value="1"/>
</dbReference>
<dbReference type="PANTHER" id="PTHR43300">
    <property type="entry name" value="ACETYLTRANSFERASE"/>
    <property type="match status" value="1"/>
</dbReference>
<feature type="active site" description="Proton acceptor" evidence="1">
    <location>
        <position position="145"/>
    </location>
</feature>
<dbReference type="InterPro" id="IPR011004">
    <property type="entry name" value="Trimer_LpxA-like_sf"/>
</dbReference>
<name>A0A0C2VIA6_9BACL</name>
<dbReference type="Gene3D" id="2.160.10.10">
    <property type="entry name" value="Hexapeptide repeat proteins"/>
    <property type="match status" value="1"/>
</dbReference>
<feature type="binding site" evidence="2">
    <location>
        <position position="76"/>
    </location>
    <ligand>
        <name>substrate</name>
    </ligand>
</feature>
<protein>
    <recommendedName>
        <fullName evidence="3">PglD N-terminal domain-containing protein</fullName>
    </recommendedName>
</protein>
<accession>A0A0C2VIA6</accession>
<proteinExistence type="predicted"/>
<comment type="caution">
    <text evidence="4">The sequence shown here is derived from an EMBL/GenBank/DDBJ whole genome shotgun (WGS) entry which is preliminary data.</text>
</comment>
<feature type="domain" description="PglD N-terminal" evidence="3">
    <location>
        <begin position="10"/>
        <end position="86"/>
    </location>
</feature>
<evidence type="ECO:0000256" key="2">
    <source>
        <dbReference type="PIRSR" id="PIRSR620019-2"/>
    </source>
</evidence>
<gene>
    <name evidence="4" type="ORF">KR50_32630</name>
</gene>
<dbReference type="PANTHER" id="PTHR43300:SF7">
    <property type="entry name" value="UDP-N-ACETYLBACILLOSAMINE N-ACETYLTRANSFERASE"/>
    <property type="match status" value="1"/>
</dbReference>
<dbReference type="Proteomes" id="UP000031972">
    <property type="component" value="Unassembled WGS sequence"/>
</dbReference>
<dbReference type="AlphaFoldDB" id="A0A0C2VIA6"/>
<evidence type="ECO:0000256" key="1">
    <source>
        <dbReference type="PIRSR" id="PIRSR620019-1"/>
    </source>
</evidence>
<dbReference type="InterPro" id="IPR020019">
    <property type="entry name" value="AcTrfase_PglD-like"/>
</dbReference>
<evidence type="ECO:0000313" key="4">
    <source>
        <dbReference type="EMBL" id="KIL43743.1"/>
    </source>
</evidence>
<organism evidence="4 5">
    <name type="scientific">Jeotgalibacillus campisalis</name>
    <dbReference type="NCBI Taxonomy" id="220754"/>
    <lineage>
        <taxon>Bacteria</taxon>
        <taxon>Bacillati</taxon>
        <taxon>Bacillota</taxon>
        <taxon>Bacilli</taxon>
        <taxon>Bacillales</taxon>
        <taxon>Caryophanaceae</taxon>
        <taxon>Jeotgalibacillus</taxon>
    </lineage>
</organism>
<evidence type="ECO:0000313" key="5">
    <source>
        <dbReference type="Proteomes" id="UP000031972"/>
    </source>
</evidence>
<dbReference type="CDD" id="cd03360">
    <property type="entry name" value="LbH_AT_putative"/>
    <property type="match status" value="1"/>
</dbReference>